<feature type="transmembrane region" description="Helical" evidence="7">
    <location>
        <begin position="172"/>
        <end position="193"/>
    </location>
</feature>
<protein>
    <recommendedName>
        <fullName evidence="8">Amino acid transporter transmembrane domain-containing protein</fullName>
    </recommendedName>
</protein>
<dbReference type="AlphaFoldDB" id="A0A316Z982"/>
<feature type="transmembrane region" description="Helical" evidence="7">
    <location>
        <begin position="437"/>
        <end position="456"/>
    </location>
</feature>
<feature type="transmembrane region" description="Helical" evidence="7">
    <location>
        <begin position="68"/>
        <end position="86"/>
    </location>
</feature>
<evidence type="ECO:0000256" key="2">
    <source>
        <dbReference type="ARBA" id="ARBA00008066"/>
    </source>
</evidence>
<dbReference type="STRING" id="58919.A0A316Z982"/>
<dbReference type="OrthoDB" id="294730at2759"/>
<evidence type="ECO:0000313" key="9">
    <source>
        <dbReference type="EMBL" id="PWN97512.1"/>
    </source>
</evidence>
<dbReference type="GO" id="GO:0015179">
    <property type="term" value="F:L-amino acid transmembrane transporter activity"/>
    <property type="evidence" value="ECO:0007669"/>
    <property type="project" value="TreeGrafter"/>
</dbReference>
<reference evidence="9 10" key="1">
    <citation type="journal article" date="2018" name="Mol. Biol. Evol.">
        <title>Broad Genomic Sampling Reveals a Smut Pathogenic Ancestry of the Fungal Clade Ustilaginomycotina.</title>
        <authorList>
            <person name="Kijpornyongpan T."/>
            <person name="Mondo S.J."/>
            <person name="Barry K."/>
            <person name="Sandor L."/>
            <person name="Lee J."/>
            <person name="Lipzen A."/>
            <person name="Pangilinan J."/>
            <person name="LaButti K."/>
            <person name="Hainaut M."/>
            <person name="Henrissat B."/>
            <person name="Grigoriev I.V."/>
            <person name="Spatafora J.W."/>
            <person name="Aime M.C."/>
        </authorList>
    </citation>
    <scope>NUCLEOTIDE SEQUENCE [LARGE SCALE GENOMIC DNA]</scope>
    <source>
        <strain evidence="9 10">MCA 4186</strain>
    </source>
</reference>
<feature type="domain" description="Amino acid transporter transmembrane" evidence="8">
    <location>
        <begin position="61"/>
        <end position="463"/>
    </location>
</feature>
<evidence type="ECO:0000313" key="10">
    <source>
        <dbReference type="Proteomes" id="UP000245946"/>
    </source>
</evidence>
<organism evidence="9 10">
    <name type="scientific">Tilletiopsis washingtonensis</name>
    <dbReference type="NCBI Taxonomy" id="58919"/>
    <lineage>
        <taxon>Eukaryota</taxon>
        <taxon>Fungi</taxon>
        <taxon>Dikarya</taxon>
        <taxon>Basidiomycota</taxon>
        <taxon>Ustilaginomycotina</taxon>
        <taxon>Exobasidiomycetes</taxon>
        <taxon>Entylomatales</taxon>
        <taxon>Entylomatales incertae sedis</taxon>
        <taxon>Tilletiopsis</taxon>
    </lineage>
</organism>
<comment type="subcellular location">
    <subcellularLocation>
        <location evidence="1">Membrane</location>
        <topology evidence="1">Multi-pass membrane protein</topology>
    </subcellularLocation>
</comment>
<feature type="transmembrane region" description="Helical" evidence="7">
    <location>
        <begin position="373"/>
        <end position="397"/>
    </location>
</feature>
<feature type="transmembrane region" description="Helical" evidence="7">
    <location>
        <begin position="291"/>
        <end position="313"/>
    </location>
</feature>
<keyword evidence="10" id="KW-1185">Reference proteome</keyword>
<evidence type="ECO:0000259" key="8">
    <source>
        <dbReference type="Pfam" id="PF01490"/>
    </source>
</evidence>
<feature type="transmembrane region" description="Helical" evidence="7">
    <location>
        <begin position="254"/>
        <end position="279"/>
    </location>
</feature>
<comment type="similarity">
    <text evidence="2">Belongs to the amino acid/polyamine transporter 2 family.</text>
</comment>
<gene>
    <name evidence="9" type="ORF">FA09DRAFT_37719</name>
</gene>
<dbReference type="InterPro" id="IPR013057">
    <property type="entry name" value="AA_transpt_TM"/>
</dbReference>
<feature type="transmembrane region" description="Helical" evidence="7">
    <location>
        <begin position="205"/>
        <end position="224"/>
    </location>
</feature>
<keyword evidence="3 7" id="KW-0812">Transmembrane</keyword>
<dbReference type="PANTHER" id="PTHR22950">
    <property type="entry name" value="AMINO ACID TRANSPORTER"/>
    <property type="match status" value="1"/>
</dbReference>
<sequence>MSYINELPRSGRTASYGADDKPPAFADDKSVHEVDVTVTEVDQAFEDLVKEEEDHDIKLRTMSWQKTAVLLFGDQVCLAIMAQAWSFKVLGWIPGLITTFLSGAIFWLTSYTLWQFMMRNPKVRDICDIGRLLFGGSRLAYEFTGIMLLANNSMLAGFHVLTGAKILNTLSNHAMCTVYFSVIVTIASIVLSLPRTLHHVSHMCTVSAACMFVAIVLQLVFAGIEDHPASGYGGEWPEMGAAVKTSIFPVEGTTWIQCLNAVLNISFLWIPQILFPTFINEMRRPQDFPKALAALAGASFCLFIVPAVVGYAYLGQYAEAPAFGSLETLYKKISFAPVLVPTIVIGVIYSNVSAKYVFQRVLANSRHQHSNTVVGWGVWGAIVTAFWAVAFIFGSTIPSMGDFLSLLGSVFDSQYGFIFWAIAYYQLFKGRFFTSKLRTLITVAHAIIMVMGLFLLGPGVYAAVEAIREDYAGAVRPAFACANLAI</sequence>
<feature type="transmembrane region" description="Helical" evidence="7">
    <location>
        <begin position="139"/>
        <end position="160"/>
    </location>
</feature>
<feature type="transmembrane region" description="Helical" evidence="7">
    <location>
        <begin position="403"/>
        <end position="425"/>
    </location>
</feature>
<dbReference type="Pfam" id="PF01490">
    <property type="entry name" value="Aa_trans"/>
    <property type="match status" value="1"/>
</dbReference>
<keyword evidence="4 7" id="KW-1133">Transmembrane helix</keyword>
<evidence type="ECO:0000256" key="1">
    <source>
        <dbReference type="ARBA" id="ARBA00004141"/>
    </source>
</evidence>
<dbReference type="RefSeq" id="XP_025597791.1">
    <property type="nucleotide sequence ID" value="XM_025745624.1"/>
</dbReference>
<dbReference type="Proteomes" id="UP000245946">
    <property type="component" value="Unassembled WGS sequence"/>
</dbReference>
<dbReference type="GeneID" id="37273168"/>
<keyword evidence="5 7" id="KW-0472">Membrane</keyword>
<proteinExistence type="inferred from homology"/>
<accession>A0A316Z982</accession>
<dbReference type="EMBL" id="KZ819294">
    <property type="protein sequence ID" value="PWN97512.1"/>
    <property type="molecule type" value="Genomic_DNA"/>
</dbReference>
<evidence type="ECO:0000256" key="6">
    <source>
        <dbReference type="SAM" id="MobiDB-lite"/>
    </source>
</evidence>
<feature type="transmembrane region" description="Helical" evidence="7">
    <location>
        <begin position="92"/>
        <end position="114"/>
    </location>
</feature>
<dbReference type="GO" id="GO:0016020">
    <property type="term" value="C:membrane"/>
    <property type="evidence" value="ECO:0007669"/>
    <property type="project" value="UniProtKB-SubCell"/>
</dbReference>
<evidence type="ECO:0000256" key="4">
    <source>
        <dbReference type="ARBA" id="ARBA00022989"/>
    </source>
</evidence>
<evidence type="ECO:0000256" key="3">
    <source>
        <dbReference type="ARBA" id="ARBA00022692"/>
    </source>
</evidence>
<evidence type="ECO:0000256" key="5">
    <source>
        <dbReference type="ARBA" id="ARBA00023136"/>
    </source>
</evidence>
<dbReference type="PANTHER" id="PTHR22950:SF567">
    <property type="entry name" value="AMINO ACID TRANSPORTER TRANSMEMBRANE DOMAIN-CONTAINING PROTEIN"/>
    <property type="match status" value="1"/>
</dbReference>
<name>A0A316Z982_9BASI</name>
<feature type="transmembrane region" description="Helical" evidence="7">
    <location>
        <begin position="333"/>
        <end position="352"/>
    </location>
</feature>
<evidence type="ECO:0000256" key="7">
    <source>
        <dbReference type="SAM" id="Phobius"/>
    </source>
</evidence>
<feature type="region of interest" description="Disordered" evidence="6">
    <location>
        <begin position="1"/>
        <end position="21"/>
    </location>
</feature>